<keyword evidence="2" id="KW-0472">Membrane</keyword>
<evidence type="ECO:0000256" key="1">
    <source>
        <dbReference type="SAM" id="MobiDB-lite"/>
    </source>
</evidence>
<organism evidence="3 4">
    <name type="scientific">Penicillium frequentans</name>
    <dbReference type="NCBI Taxonomy" id="3151616"/>
    <lineage>
        <taxon>Eukaryota</taxon>
        <taxon>Fungi</taxon>
        <taxon>Dikarya</taxon>
        <taxon>Ascomycota</taxon>
        <taxon>Pezizomycotina</taxon>
        <taxon>Eurotiomycetes</taxon>
        <taxon>Eurotiomycetidae</taxon>
        <taxon>Eurotiales</taxon>
        <taxon>Aspergillaceae</taxon>
        <taxon>Penicillium</taxon>
    </lineage>
</organism>
<dbReference type="EMBL" id="JAQIZZ010000005">
    <property type="protein sequence ID" value="KAJ5540824.1"/>
    <property type="molecule type" value="Genomic_DNA"/>
</dbReference>
<feature type="transmembrane region" description="Helical" evidence="2">
    <location>
        <begin position="12"/>
        <end position="32"/>
    </location>
</feature>
<dbReference type="AlphaFoldDB" id="A0AAD6GER4"/>
<evidence type="ECO:0000313" key="4">
    <source>
        <dbReference type="Proteomes" id="UP001220324"/>
    </source>
</evidence>
<accession>A0AAD6GER4</accession>
<comment type="caution">
    <text evidence="3">The sequence shown here is derived from an EMBL/GenBank/DDBJ whole genome shotgun (WGS) entry which is preliminary data.</text>
</comment>
<feature type="region of interest" description="Disordered" evidence="1">
    <location>
        <begin position="65"/>
        <end position="84"/>
    </location>
</feature>
<evidence type="ECO:0000313" key="3">
    <source>
        <dbReference type="EMBL" id="KAJ5540824.1"/>
    </source>
</evidence>
<gene>
    <name evidence="3" type="ORF">N7494_005900</name>
</gene>
<proteinExistence type="predicted"/>
<keyword evidence="4" id="KW-1185">Reference proteome</keyword>
<evidence type="ECO:0000256" key="2">
    <source>
        <dbReference type="SAM" id="Phobius"/>
    </source>
</evidence>
<protein>
    <submittedName>
        <fullName evidence="3">Uncharacterized protein</fullName>
    </submittedName>
</protein>
<reference evidence="3 4" key="1">
    <citation type="journal article" date="2023" name="IMA Fungus">
        <title>Comparative genomic study of the Penicillium genus elucidates a diverse pangenome and 15 lateral gene transfer events.</title>
        <authorList>
            <person name="Petersen C."/>
            <person name="Sorensen T."/>
            <person name="Nielsen M.R."/>
            <person name="Sondergaard T.E."/>
            <person name="Sorensen J.L."/>
            <person name="Fitzpatrick D.A."/>
            <person name="Frisvad J.C."/>
            <person name="Nielsen K.L."/>
        </authorList>
    </citation>
    <scope>NUCLEOTIDE SEQUENCE [LARGE SCALE GENOMIC DNA]</scope>
    <source>
        <strain evidence="3 4">IBT 35679</strain>
    </source>
</reference>
<dbReference type="Proteomes" id="UP001220324">
    <property type="component" value="Unassembled WGS sequence"/>
</dbReference>
<keyword evidence="2" id="KW-1133">Transmembrane helix</keyword>
<keyword evidence="2" id="KW-0812">Transmembrane</keyword>
<sequence>MGFLKTRTTRWFLLLAFFFIFGSITTALIMWFSPESLYRCLDGLLGVHWPEPEADIDLGLDEPSMPPQEGIELQPMAPRQLEQD</sequence>
<name>A0AAD6GER4_9EURO</name>